<dbReference type="GO" id="GO:0005576">
    <property type="term" value="C:extracellular region"/>
    <property type="evidence" value="ECO:0007669"/>
    <property type="project" value="TreeGrafter"/>
</dbReference>
<dbReference type="GO" id="GO:0008061">
    <property type="term" value="F:chitin binding"/>
    <property type="evidence" value="ECO:0007669"/>
    <property type="project" value="UniProtKB-KW"/>
</dbReference>
<sequence>MRTSTLLSSALLVASSSARFLMYADEWHPNRPTSPENRVGIDHVILAFAQANKTATHQPKVPIATIRSEFPNAKVMIAVGGWGDTIGFSEAVKTDSGIIQFASDINIMLQNTGADGVDIDWEYPGGNGADYKQTPNSAKVNEIAAFPKLLGAIRTAIGPSKLLSIAVPGKAIDMIAFTAETGPLIWPSVDYINIMSYDLMNRRDNETAHHTSLSGSLQTITNYLDIGAPPEKINLGFAFYAKFFTTAGDCGTAPLGCPIIPAEDPVTGADLLTSGAWTFEKSHMVPVDTSKLVPSYDGTCGPEKMTKCATGCCSQYGNCGTSKEHCSGACQHAFGTGCLDADVSGSWFVAKDNGIVDSELGGQYFFDKKERLFWTWDTPELISRKFAEIVSTYGIGGAMAWSLGEDSFDWSHIAAISRELGAVGTYGEYEVVLNDGGRPGEGMAFLEGSSKDAMGWSEGAPVVGTTDGEDEEEAASGEWDVEEAGGYDYEYVGEE</sequence>
<dbReference type="CDD" id="cd00035">
    <property type="entry name" value="ChtBD1"/>
    <property type="match status" value="1"/>
</dbReference>
<evidence type="ECO:0000256" key="2">
    <source>
        <dbReference type="ARBA" id="ARBA00022669"/>
    </source>
</evidence>
<dbReference type="EMBL" id="JAGMWT010000020">
    <property type="protein sequence ID" value="KAH7112865.1"/>
    <property type="molecule type" value="Genomic_DNA"/>
</dbReference>
<dbReference type="PANTHER" id="PTHR11177">
    <property type="entry name" value="CHITINASE"/>
    <property type="match status" value="1"/>
</dbReference>
<evidence type="ECO:0000259" key="5">
    <source>
        <dbReference type="PROSITE" id="PS51910"/>
    </source>
</evidence>
<keyword evidence="4" id="KW-0732">Signal</keyword>
<proteinExistence type="predicted"/>
<evidence type="ECO:0000256" key="3">
    <source>
        <dbReference type="SAM" id="MobiDB-lite"/>
    </source>
</evidence>
<feature type="signal peptide" evidence="4">
    <location>
        <begin position="1"/>
        <end position="18"/>
    </location>
</feature>
<dbReference type="PROSITE" id="PS51910">
    <property type="entry name" value="GH18_2"/>
    <property type="match status" value="1"/>
</dbReference>
<feature type="domain" description="GH18" evidence="5">
    <location>
        <begin position="18"/>
        <end position="423"/>
    </location>
</feature>
<name>A0A9P9IAW5_9PLEO</name>
<feature type="region of interest" description="Disordered" evidence="3">
    <location>
        <begin position="455"/>
        <end position="487"/>
    </location>
</feature>
<keyword evidence="2" id="KW-0147">Chitin-binding</keyword>
<dbReference type="InterPro" id="IPR017853">
    <property type="entry name" value="GH"/>
</dbReference>
<evidence type="ECO:0000313" key="7">
    <source>
        <dbReference type="Proteomes" id="UP000700596"/>
    </source>
</evidence>
<dbReference type="OrthoDB" id="73875at2759"/>
<dbReference type="GO" id="GO:0005975">
    <property type="term" value="P:carbohydrate metabolic process"/>
    <property type="evidence" value="ECO:0007669"/>
    <property type="project" value="InterPro"/>
</dbReference>
<dbReference type="InterPro" id="IPR050314">
    <property type="entry name" value="Glycosyl_Hydrlase_18"/>
</dbReference>
<feature type="compositionally biased region" description="Acidic residues" evidence="3">
    <location>
        <begin position="467"/>
        <end position="487"/>
    </location>
</feature>
<dbReference type="SMART" id="SM00636">
    <property type="entry name" value="Glyco_18"/>
    <property type="match status" value="1"/>
</dbReference>
<dbReference type="Proteomes" id="UP000700596">
    <property type="component" value="Unassembled WGS sequence"/>
</dbReference>
<dbReference type="GO" id="GO:0008843">
    <property type="term" value="F:endochitinase activity"/>
    <property type="evidence" value="ECO:0007669"/>
    <property type="project" value="UniProtKB-EC"/>
</dbReference>
<dbReference type="InterPro" id="IPR036861">
    <property type="entry name" value="Endochitinase-like_sf"/>
</dbReference>
<keyword evidence="7" id="KW-1185">Reference proteome</keyword>
<organism evidence="6 7">
    <name type="scientific">Dendryphion nanum</name>
    <dbReference type="NCBI Taxonomy" id="256645"/>
    <lineage>
        <taxon>Eukaryota</taxon>
        <taxon>Fungi</taxon>
        <taxon>Dikarya</taxon>
        <taxon>Ascomycota</taxon>
        <taxon>Pezizomycotina</taxon>
        <taxon>Dothideomycetes</taxon>
        <taxon>Pleosporomycetidae</taxon>
        <taxon>Pleosporales</taxon>
        <taxon>Torulaceae</taxon>
        <taxon>Dendryphion</taxon>
    </lineage>
</organism>
<reference evidence="6" key="1">
    <citation type="journal article" date="2021" name="Nat. Commun.">
        <title>Genetic determinants of endophytism in the Arabidopsis root mycobiome.</title>
        <authorList>
            <person name="Mesny F."/>
            <person name="Miyauchi S."/>
            <person name="Thiergart T."/>
            <person name="Pickel B."/>
            <person name="Atanasova L."/>
            <person name="Karlsson M."/>
            <person name="Huettel B."/>
            <person name="Barry K.W."/>
            <person name="Haridas S."/>
            <person name="Chen C."/>
            <person name="Bauer D."/>
            <person name="Andreopoulos W."/>
            <person name="Pangilinan J."/>
            <person name="LaButti K."/>
            <person name="Riley R."/>
            <person name="Lipzen A."/>
            <person name="Clum A."/>
            <person name="Drula E."/>
            <person name="Henrissat B."/>
            <person name="Kohler A."/>
            <person name="Grigoriev I.V."/>
            <person name="Martin F.M."/>
            <person name="Hacquard S."/>
        </authorList>
    </citation>
    <scope>NUCLEOTIDE SEQUENCE</scope>
    <source>
        <strain evidence="6">MPI-CAGE-CH-0243</strain>
    </source>
</reference>
<evidence type="ECO:0000256" key="4">
    <source>
        <dbReference type="SAM" id="SignalP"/>
    </source>
</evidence>
<dbReference type="EC" id="3.2.1.14" evidence="1"/>
<evidence type="ECO:0000256" key="1">
    <source>
        <dbReference type="ARBA" id="ARBA00012729"/>
    </source>
</evidence>
<dbReference type="Gene3D" id="3.30.60.10">
    <property type="entry name" value="Endochitinase-like"/>
    <property type="match status" value="1"/>
</dbReference>
<dbReference type="InterPro" id="IPR001223">
    <property type="entry name" value="Glyco_hydro18_cat"/>
</dbReference>
<dbReference type="SUPFAM" id="SSF51445">
    <property type="entry name" value="(Trans)glycosidases"/>
    <property type="match status" value="1"/>
</dbReference>
<dbReference type="AlphaFoldDB" id="A0A9P9IAW5"/>
<dbReference type="InterPro" id="IPR011583">
    <property type="entry name" value="Chitinase_II/V-like_cat"/>
</dbReference>
<protein>
    <recommendedName>
        <fullName evidence="1">chitinase</fullName>
        <ecNumber evidence="1">3.2.1.14</ecNumber>
    </recommendedName>
</protein>
<dbReference type="PANTHER" id="PTHR11177:SF337">
    <property type="entry name" value="CHITINASE"/>
    <property type="match status" value="1"/>
</dbReference>
<dbReference type="GO" id="GO:0006032">
    <property type="term" value="P:chitin catabolic process"/>
    <property type="evidence" value="ECO:0007669"/>
    <property type="project" value="TreeGrafter"/>
</dbReference>
<evidence type="ECO:0000313" key="6">
    <source>
        <dbReference type="EMBL" id="KAH7112865.1"/>
    </source>
</evidence>
<dbReference type="Pfam" id="PF00704">
    <property type="entry name" value="Glyco_hydro_18"/>
    <property type="match status" value="1"/>
</dbReference>
<feature type="chain" id="PRO_5040257204" description="chitinase" evidence="4">
    <location>
        <begin position="19"/>
        <end position="495"/>
    </location>
</feature>
<comment type="caution">
    <text evidence="6">The sequence shown here is derived from an EMBL/GenBank/DDBJ whole genome shotgun (WGS) entry which is preliminary data.</text>
</comment>
<dbReference type="Gene3D" id="3.20.20.80">
    <property type="entry name" value="Glycosidases"/>
    <property type="match status" value="2"/>
</dbReference>
<accession>A0A9P9IAW5</accession>
<gene>
    <name evidence="6" type="ORF">B0J11DRAFT_542128</name>
</gene>